<name>A0A1V3NS16_9GAMM</name>
<reference evidence="1 2" key="1">
    <citation type="submission" date="2017-02" db="EMBL/GenBank/DDBJ databases">
        <title>Genomic diversity within the haloalkaliphilic genus Thioalkalivibrio.</title>
        <authorList>
            <person name="Ahn A.-C."/>
            <person name="Meier-Kolthoff J."/>
            <person name="Overmars L."/>
            <person name="Richter M."/>
            <person name="Woyke T."/>
            <person name="Sorokin D.Y."/>
            <person name="Muyzer G."/>
        </authorList>
    </citation>
    <scope>NUCLEOTIDE SEQUENCE [LARGE SCALE GENOMIC DNA]</scope>
    <source>
        <strain evidence="1 2">ALJD</strain>
    </source>
</reference>
<sequence length="144" mass="15045">MKSAIRQIKPQADAATVTLATVTAAHEGEATAVQPHGTEAPLPVAAHASHVPPLEPGDQVIVASTAEGLVMISRLRRPGERPSQGFSVNEDGSLSVASDRGITIRTARAAIELRADGRLCVDGREIYAVADGLHRLQGATIELN</sequence>
<comment type="caution">
    <text evidence="1">The sequence shown here is derived from an EMBL/GenBank/DDBJ whole genome shotgun (WGS) entry which is preliminary data.</text>
</comment>
<accession>A0A1V3NS16</accession>
<dbReference type="RefSeq" id="WP_077277581.1">
    <property type="nucleotide sequence ID" value="NZ_MVBK01000014.1"/>
</dbReference>
<protein>
    <submittedName>
        <fullName evidence="1">Uncharacterized protein</fullName>
    </submittedName>
</protein>
<dbReference type="EMBL" id="MVBK01000014">
    <property type="protein sequence ID" value="OOG27887.1"/>
    <property type="molecule type" value="Genomic_DNA"/>
</dbReference>
<dbReference type="AlphaFoldDB" id="A0A1V3NS16"/>
<evidence type="ECO:0000313" key="2">
    <source>
        <dbReference type="Proteomes" id="UP000189462"/>
    </source>
</evidence>
<organism evidence="1 2">
    <name type="scientific">Thioalkalivibrio denitrificans</name>
    <dbReference type="NCBI Taxonomy" id="108003"/>
    <lineage>
        <taxon>Bacteria</taxon>
        <taxon>Pseudomonadati</taxon>
        <taxon>Pseudomonadota</taxon>
        <taxon>Gammaproteobacteria</taxon>
        <taxon>Chromatiales</taxon>
        <taxon>Ectothiorhodospiraceae</taxon>
        <taxon>Thioalkalivibrio</taxon>
    </lineage>
</organism>
<gene>
    <name evidence="1" type="ORF">B1C78_02650</name>
</gene>
<proteinExistence type="predicted"/>
<keyword evidence="2" id="KW-1185">Reference proteome</keyword>
<dbReference type="STRING" id="108003.B1C78_02650"/>
<evidence type="ECO:0000313" key="1">
    <source>
        <dbReference type="EMBL" id="OOG27887.1"/>
    </source>
</evidence>
<dbReference type="Proteomes" id="UP000189462">
    <property type="component" value="Unassembled WGS sequence"/>
</dbReference>
<dbReference type="OrthoDB" id="5405793at2"/>